<dbReference type="EMBL" id="SDAM02000105">
    <property type="protein sequence ID" value="KAH6829764.1"/>
    <property type="molecule type" value="Genomic_DNA"/>
</dbReference>
<evidence type="ECO:0000313" key="1">
    <source>
        <dbReference type="EMBL" id="KAH6829764.1"/>
    </source>
</evidence>
<proteinExistence type="predicted"/>
<gene>
    <name evidence="1" type="ORF">C2S53_020041</name>
</gene>
<dbReference type="AlphaFoldDB" id="A0AAD4P7F6"/>
<evidence type="ECO:0000313" key="2">
    <source>
        <dbReference type="Proteomes" id="UP001190926"/>
    </source>
</evidence>
<comment type="caution">
    <text evidence="1">The sequence shown here is derived from an EMBL/GenBank/DDBJ whole genome shotgun (WGS) entry which is preliminary data.</text>
</comment>
<name>A0AAD4P7F6_PERFH</name>
<organism evidence="1 2">
    <name type="scientific">Perilla frutescens var. hirtella</name>
    <name type="common">Perilla citriodora</name>
    <name type="synonym">Perilla setoyensis</name>
    <dbReference type="NCBI Taxonomy" id="608512"/>
    <lineage>
        <taxon>Eukaryota</taxon>
        <taxon>Viridiplantae</taxon>
        <taxon>Streptophyta</taxon>
        <taxon>Embryophyta</taxon>
        <taxon>Tracheophyta</taxon>
        <taxon>Spermatophyta</taxon>
        <taxon>Magnoliopsida</taxon>
        <taxon>eudicotyledons</taxon>
        <taxon>Gunneridae</taxon>
        <taxon>Pentapetalae</taxon>
        <taxon>asterids</taxon>
        <taxon>lamiids</taxon>
        <taxon>Lamiales</taxon>
        <taxon>Lamiaceae</taxon>
        <taxon>Nepetoideae</taxon>
        <taxon>Elsholtzieae</taxon>
        <taxon>Perilla</taxon>
    </lineage>
</organism>
<accession>A0AAD4P7F6</accession>
<sequence>MTFRLPLPIQGVYNCIQGEKKEIRLLQYLLVEISEGRIRDAESAANSMEVIAATMSDAFRWPISAVDVACKVDELRSRFENFIWFKSLRGIQYDAADNRVMAWPIYWERYDVAHHEPMQNLLFRLKGEPNYALLHEVFTAGRLRRLDVQWVIARCMGGEAVWCPAPVVYWWGYA</sequence>
<keyword evidence="2" id="KW-1185">Reference proteome</keyword>
<reference evidence="1 2" key="1">
    <citation type="journal article" date="2021" name="Nat. Commun.">
        <title>Incipient diploidization of the medicinal plant Perilla within 10,000 years.</title>
        <authorList>
            <person name="Zhang Y."/>
            <person name="Shen Q."/>
            <person name="Leng L."/>
            <person name="Zhang D."/>
            <person name="Chen S."/>
            <person name="Shi Y."/>
            <person name="Ning Z."/>
            <person name="Chen S."/>
        </authorList>
    </citation>
    <scope>NUCLEOTIDE SEQUENCE [LARGE SCALE GENOMIC DNA]</scope>
    <source>
        <strain evidence="2">cv. PC099</strain>
    </source>
</reference>
<protein>
    <submittedName>
        <fullName evidence="1">Uncharacterized protein</fullName>
    </submittedName>
</protein>
<dbReference type="Proteomes" id="UP001190926">
    <property type="component" value="Unassembled WGS sequence"/>
</dbReference>